<proteinExistence type="predicted"/>
<feature type="compositionally biased region" description="Basic and acidic residues" evidence="1">
    <location>
        <begin position="57"/>
        <end position="81"/>
    </location>
</feature>
<feature type="compositionally biased region" description="Low complexity" evidence="1">
    <location>
        <begin position="39"/>
        <end position="56"/>
    </location>
</feature>
<feature type="region of interest" description="Disordered" evidence="1">
    <location>
        <begin position="1"/>
        <end position="253"/>
    </location>
</feature>
<dbReference type="AlphaFoldDB" id="A0A6J4TWK5"/>
<feature type="compositionally biased region" description="Basic and acidic residues" evidence="1">
    <location>
        <begin position="92"/>
        <end position="107"/>
    </location>
</feature>
<gene>
    <name evidence="2" type="ORF">AVDCRST_MAG85-3788</name>
</gene>
<evidence type="ECO:0000256" key="1">
    <source>
        <dbReference type="SAM" id="MobiDB-lite"/>
    </source>
</evidence>
<reference evidence="2" key="1">
    <citation type="submission" date="2020-02" db="EMBL/GenBank/DDBJ databases">
        <authorList>
            <person name="Meier V. D."/>
        </authorList>
    </citation>
    <scope>NUCLEOTIDE SEQUENCE</scope>
    <source>
        <strain evidence="2">AVDCRST_MAG85</strain>
    </source>
</reference>
<evidence type="ECO:0000313" key="2">
    <source>
        <dbReference type="EMBL" id="CAA9532289.1"/>
    </source>
</evidence>
<feature type="non-terminal residue" evidence="2">
    <location>
        <position position="1"/>
    </location>
</feature>
<feature type="compositionally biased region" description="Basic and acidic residues" evidence="1">
    <location>
        <begin position="17"/>
        <end position="32"/>
    </location>
</feature>
<feature type="compositionally biased region" description="Basic and acidic residues" evidence="1">
    <location>
        <begin position="194"/>
        <end position="222"/>
    </location>
</feature>
<name>A0A6J4TWK5_9ACTN</name>
<organism evidence="2">
    <name type="scientific">uncultured Solirubrobacteraceae bacterium</name>
    <dbReference type="NCBI Taxonomy" id="1162706"/>
    <lineage>
        <taxon>Bacteria</taxon>
        <taxon>Bacillati</taxon>
        <taxon>Actinomycetota</taxon>
        <taxon>Thermoleophilia</taxon>
        <taxon>Solirubrobacterales</taxon>
        <taxon>Solirubrobacteraceae</taxon>
        <taxon>environmental samples</taxon>
    </lineage>
</organism>
<protein>
    <submittedName>
        <fullName evidence="2">Uncharacterized protein</fullName>
    </submittedName>
</protein>
<dbReference type="EMBL" id="CADCVT010000427">
    <property type="protein sequence ID" value="CAA9532289.1"/>
    <property type="molecule type" value="Genomic_DNA"/>
</dbReference>
<sequence length="253" mass="28289">ALARHGNRAVLVRRLGRRPDDHGRDASRTEHARPRHGGARAAVAAQRRGRVVAVRAFDLRHPPDRRRPGREHPENRRRDAWRAAGRGHRRERGRDVAELGRPRRDAPRAAARRRPRSGHSDAPGRTGRRPTARAGRIGAPSHGGSGTRCRRSAAADTDVRARGPDRRRPQRRAAGRSGAGEGGRPRPLPAGERPPGRSDPRHLPRPRLPDDDRRRAHPEARPPARGHLPGLAPRDRRRRQPREHAGPRPRRGL</sequence>
<feature type="compositionally biased region" description="Basic residues" evidence="1">
    <location>
        <begin position="235"/>
        <end position="253"/>
    </location>
</feature>
<feature type="compositionally biased region" description="Basic and acidic residues" evidence="1">
    <location>
        <begin position="157"/>
        <end position="167"/>
    </location>
</feature>
<accession>A0A6J4TWK5</accession>
<feature type="non-terminal residue" evidence="2">
    <location>
        <position position="253"/>
    </location>
</feature>